<dbReference type="Pfam" id="PF13715">
    <property type="entry name" value="CarbopepD_reg_2"/>
    <property type="match status" value="1"/>
</dbReference>
<evidence type="ECO:0000256" key="3">
    <source>
        <dbReference type="ARBA" id="ARBA00022452"/>
    </source>
</evidence>
<dbReference type="InterPro" id="IPR036942">
    <property type="entry name" value="Beta-barrel_TonB_sf"/>
</dbReference>
<evidence type="ECO:0000256" key="5">
    <source>
        <dbReference type="ARBA" id="ARBA00023077"/>
    </source>
</evidence>
<evidence type="ECO:0000259" key="10">
    <source>
        <dbReference type="Pfam" id="PF00593"/>
    </source>
</evidence>
<dbReference type="SUPFAM" id="SSF56935">
    <property type="entry name" value="Porins"/>
    <property type="match status" value="1"/>
</dbReference>
<accession>A0A4V2RZL5</accession>
<evidence type="ECO:0000313" key="13">
    <source>
        <dbReference type="EMBL" id="TCO26838.1"/>
    </source>
</evidence>
<gene>
    <name evidence="13" type="ORF">EV200_103170</name>
    <name evidence="12" type="ORF">GCM10011413_24110</name>
</gene>
<dbReference type="InterPro" id="IPR039426">
    <property type="entry name" value="TonB-dep_rcpt-like"/>
</dbReference>
<dbReference type="InterPro" id="IPR023996">
    <property type="entry name" value="TonB-dep_OMP_SusC/RagA"/>
</dbReference>
<keyword evidence="3 8" id="KW-1134">Transmembrane beta strand</keyword>
<keyword evidence="4 8" id="KW-0812">Transmembrane</keyword>
<comment type="subcellular location">
    <subcellularLocation>
        <location evidence="1 8">Cell outer membrane</location>
        <topology evidence="1 8">Multi-pass membrane protein</topology>
    </subcellularLocation>
</comment>
<dbReference type="Proteomes" id="UP000622648">
    <property type="component" value="Unassembled WGS sequence"/>
</dbReference>
<dbReference type="GO" id="GO:0009279">
    <property type="term" value="C:cell outer membrane"/>
    <property type="evidence" value="ECO:0007669"/>
    <property type="project" value="UniProtKB-SubCell"/>
</dbReference>
<feature type="domain" description="TonB-dependent receptor plug" evidence="11">
    <location>
        <begin position="150"/>
        <end position="278"/>
    </location>
</feature>
<organism evidence="13 14">
    <name type="scientific">Pedobacter psychrotolerans</name>
    <dbReference type="NCBI Taxonomy" id="1843235"/>
    <lineage>
        <taxon>Bacteria</taxon>
        <taxon>Pseudomonadati</taxon>
        <taxon>Bacteroidota</taxon>
        <taxon>Sphingobacteriia</taxon>
        <taxon>Sphingobacteriales</taxon>
        <taxon>Sphingobacteriaceae</taxon>
        <taxon>Pedobacter</taxon>
    </lineage>
</organism>
<sequence>MILAKYWKNMRDYACFENIGKQLYQLNISFQTRQFMKKKLLLTFMGTFLLLAHAIAQQITITGKVSSTDGPIPGVSIRIKGTTTVAQTNGDGNYTIKALKTDVLQFTYIGFRTQEKTAGNNTTINIVLAADASNLDDVIVTAQGIERSSRSLGYSTQTIKGGEVAQTQRDNFLNALQGRVAGATITPTNGTPGASATMIIRGGVSLDGDNQPLFVIDGLPISNRTFSEYNLVGQGTFNRQNDYGNRAMDINPEEIETITILKGPEAAALYGTQGASGAVVITTKKAKSGTARVTYNNSFRVETAYRFPDVQSVYGGGAGGFFDDEVRTRTYFGAKIPGNRTIYDNVGNFYKTGFTQKHNASIEGGSEKLSVRTSLGYTNQTGVVPGTDFNTLNGKLSVTSTISDKLKMNGSINFINSKTNKTYKGASSPMLSSLTWPLVDDMRNYLTATGDRRTITGSLSAELDNPYWAVEKNPNWEKSNRMLANFGMDYVPTKWLSITARGGADINAGQGLSAYHPQSYEANKTSTTYLGGGINTYNTNERLYNATLIATIKKDFGKFKPVFRIGGDLTDASYQTNAQFGTRFYQQDFYSMNNTDPTTQRVAYADELKRKVGALAVAELGYDDLLYLTLTGRQDFSSTLPIKNYSFFYPASSLSFVFSDLAPLKKLGWLSFGKLRASYGQSGKDARNAYVTKTKLVAQTTTGGGFATDVTAGNPDLEAEFSTMAEGGLELGFFNNRLSFDFSYYNTVSNKQITAPRLSYATGAVLGYINSGKIRKRGFELLVKGNPVKTTNFSWDISANFARDRGNILELPAGQDVFYVSDSWLYDNVRAQYTVGQSLSAFAGIDYLRNNAGDVLINPQNGMPIKGTNFTPIGDRAPDISVGLTNSFTYKNFNLSFLLDMRKGGDIYNATEFYLYSRGMSTLTLDREVPRVITGVLKDGLENSSNPTKNNILVTPYITTSYYSTFYNTRDFLQEDVNWIRLKDITLSYNLPKSVFAKSNVFKSASVFFTGTDLLLITNYKGVDPQVNGLSAAAGGLGGTGIDFGSFGQPRGYNFGLRVGF</sequence>
<evidence type="ECO:0000256" key="2">
    <source>
        <dbReference type="ARBA" id="ARBA00022448"/>
    </source>
</evidence>
<comment type="caution">
    <text evidence="13">The sequence shown here is derived from an EMBL/GenBank/DDBJ whole genome shotgun (WGS) entry which is preliminary data.</text>
</comment>
<dbReference type="PROSITE" id="PS52016">
    <property type="entry name" value="TONB_DEPENDENT_REC_3"/>
    <property type="match status" value="1"/>
</dbReference>
<dbReference type="SUPFAM" id="SSF49464">
    <property type="entry name" value="Carboxypeptidase regulatory domain-like"/>
    <property type="match status" value="1"/>
</dbReference>
<keyword evidence="5 9" id="KW-0798">TonB box</keyword>
<evidence type="ECO:0000256" key="7">
    <source>
        <dbReference type="ARBA" id="ARBA00023237"/>
    </source>
</evidence>
<evidence type="ECO:0000256" key="1">
    <source>
        <dbReference type="ARBA" id="ARBA00004571"/>
    </source>
</evidence>
<proteinExistence type="inferred from homology"/>
<evidence type="ECO:0000256" key="6">
    <source>
        <dbReference type="ARBA" id="ARBA00023136"/>
    </source>
</evidence>
<evidence type="ECO:0000313" key="15">
    <source>
        <dbReference type="Proteomes" id="UP000622648"/>
    </source>
</evidence>
<keyword evidence="15" id="KW-1185">Reference proteome</keyword>
<evidence type="ECO:0000256" key="9">
    <source>
        <dbReference type="RuleBase" id="RU003357"/>
    </source>
</evidence>
<keyword evidence="7 8" id="KW-0998">Cell outer membrane</keyword>
<dbReference type="InterPro" id="IPR000531">
    <property type="entry name" value="Beta-barrel_TonB"/>
</dbReference>
<reference evidence="13 14" key="3">
    <citation type="submission" date="2019-03" db="EMBL/GenBank/DDBJ databases">
        <title>Genomic Encyclopedia of Type Strains, Phase IV (KMG-IV): sequencing the most valuable type-strain genomes for metagenomic binning, comparative biology and taxonomic classification.</title>
        <authorList>
            <person name="Goeker M."/>
        </authorList>
    </citation>
    <scope>NUCLEOTIDE SEQUENCE [LARGE SCALE GENOMIC DNA]</scope>
    <source>
        <strain evidence="13 14">DSM 103236</strain>
    </source>
</reference>
<keyword evidence="2 8" id="KW-0813">Transport</keyword>
<dbReference type="EMBL" id="BMJO01000004">
    <property type="protein sequence ID" value="GGE56900.1"/>
    <property type="molecule type" value="Genomic_DNA"/>
</dbReference>
<dbReference type="Pfam" id="PF00593">
    <property type="entry name" value="TonB_dep_Rec_b-barrel"/>
    <property type="match status" value="1"/>
</dbReference>
<feature type="domain" description="TonB-dependent receptor-like beta-barrel" evidence="10">
    <location>
        <begin position="440"/>
        <end position="881"/>
    </location>
</feature>
<name>A0A4V2RZL5_9SPHI</name>
<comment type="similarity">
    <text evidence="8 9">Belongs to the TonB-dependent receptor family.</text>
</comment>
<dbReference type="InterPro" id="IPR037066">
    <property type="entry name" value="Plug_dom_sf"/>
</dbReference>
<evidence type="ECO:0000313" key="14">
    <source>
        <dbReference type="Proteomes" id="UP000295684"/>
    </source>
</evidence>
<dbReference type="Proteomes" id="UP000295684">
    <property type="component" value="Unassembled WGS sequence"/>
</dbReference>
<keyword evidence="6 8" id="KW-0472">Membrane</keyword>
<dbReference type="NCBIfam" id="TIGR04057">
    <property type="entry name" value="SusC_RagA_signa"/>
    <property type="match status" value="1"/>
</dbReference>
<evidence type="ECO:0000256" key="8">
    <source>
        <dbReference type="PROSITE-ProRule" id="PRU01360"/>
    </source>
</evidence>
<reference evidence="15" key="2">
    <citation type="journal article" date="2019" name="Int. J. Syst. Evol. Microbiol.">
        <title>The Global Catalogue of Microorganisms (GCM) 10K type strain sequencing project: providing services to taxonomists for standard genome sequencing and annotation.</title>
        <authorList>
            <consortium name="The Broad Institute Genomics Platform"/>
            <consortium name="The Broad Institute Genome Sequencing Center for Infectious Disease"/>
            <person name="Wu L."/>
            <person name="Ma J."/>
        </authorList>
    </citation>
    <scope>NUCLEOTIDE SEQUENCE [LARGE SCALE GENOMIC DNA]</scope>
    <source>
        <strain evidence="15">CGMCC 1.15644</strain>
    </source>
</reference>
<evidence type="ECO:0000259" key="11">
    <source>
        <dbReference type="Pfam" id="PF07715"/>
    </source>
</evidence>
<reference evidence="12" key="1">
    <citation type="journal article" date="2014" name="Int. J. Syst. Evol. Microbiol.">
        <title>Complete genome of a new Firmicutes species belonging to the dominant human colonic microbiota ('Ruminococcus bicirculans') reveals two chromosomes and a selective capacity to utilize plant glucans.</title>
        <authorList>
            <consortium name="NISC Comparative Sequencing Program"/>
            <person name="Wegmann U."/>
            <person name="Louis P."/>
            <person name="Goesmann A."/>
            <person name="Henrissat B."/>
            <person name="Duncan S.H."/>
            <person name="Flint H.J."/>
        </authorList>
    </citation>
    <scope>NUCLEOTIDE SEQUENCE</scope>
    <source>
        <strain evidence="12">CGMCC 1.15644</strain>
    </source>
</reference>
<evidence type="ECO:0000256" key="4">
    <source>
        <dbReference type="ARBA" id="ARBA00022692"/>
    </source>
</evidence>
<dbReference type="InterPro" id="IPR008969">
    <property type="entry name" value="CarboxyPept-like_regulatory"/>
</dbReference>
<protein>
    <submittedName>
        <fullName evidence="12">SusC/RagA family TonB-linked outer membrane protein</fullName>
    </submittedName>
    <submittedName>
        <fullName evidence="13">TonB-linked SusC/RagA family outer membrane protein</fullName>
    </submittedName>
</protein>
<dbReference type="Gene3D" id="2.40.170.20">
    <property type="entry name" value="TonB-dependent receptor, beta-barrel domain"/>
    <property type="match status" value="1"/>
</dbReference>
<dbReference type="Gene3D" id="2.170.130.10">
    <property type="entry name" value="TonB-dependent receptor, plug domain"/>
    <property type="match status" value="1"/>
</dbReference>
<dbReference type="Gene3D" id="2.60.40.1120">
    <property type="entry name" value="Carboxypeptidase-like, regulatory domain"/>
    <property type="match status" value="1"/>
</dbReference>
<dbReference type="AlphaFoldDB" id="A0A4V2RZL5"/>
<dbReference type="InterPro" id="IPR012910">
    <property type="entry name" value="Plug_dom"/>
</dbReference>
<dbReference type="NCBIfam" id="TIGR04056">
    <property type="entry name" value="OMP_RagA_SusC"/>
    <property type="match status" value="1"/>
</dbReference>
<dbReference type="Pfam" id="PF07715">
    <property type="entry name" value="Plug"/>
    <property type="match status" value="1"/>
</dbReference>
<reference evidence="12" key="4">
    <citation type="submission" date="2024-05" db="EMBL/GenBank/DDBJ databases">
        <authorList>
            <person name="Sun Q."/>
            <person name="Zhou Y."/>
        </authorList>
    </citation>
    <scope>NUCLEOTIDE SEQUENCE</scope>
    <source>
        <strain evidence="12">CGMCC 1.15644</strain>
    </source>
</reference>
<evidence type="ECO:0000313" key="12">
    <source>
        <dbReference type="EMBL" id="GGE56900.1"/>
    </source>
</evidence>
<dbReference type="InterPro" id="IPR023997">
    <property type="entry name" value="TonB-dep_OMP_SusC/RagA_CS"/>
</dbReference>
<dbReference type="EMBL" id="SLWO01000003">
    <property type="protein sequence ID" value="TCO26838.1"/>
    <property type="molecule type" value="Genomic_DNA"/>
</dbReference>